<evidence type="ECO:0000256" key="3">
    <source>
        <dbReference type="ARBA" id="ARBA00022989"/>
    </source>
</evidence>
<dbReference type="PANTHER" id="PTHR18843">
    <property type="entry name" value="TORSIN-1A-INTERACTING PROTEIN"/>
    <property type="match status" value="1"/>
</dbReference>
<evidence type="ECO:0000256" key="6">
    <source>
        <dbReference type="SAM" id="Phobius"/>
    </source>
</evidence>
<keyword evidence="2 6" id="KW-0812">Transmembrane</keyword>
<dbReference type="InterPro" id="IPR008662">
    <property type="entry name" value="TOIP1/2"/>
</dbReference>
<feature type="compositionally biased region" description="Low complexity" evidence="5">
    <location>
        <begin position="28"/>
        <end position="59"/>
    </location>
</feature>
<protein>
    <submittedName>
        <fullName evidence="7">Uncharacterized protein</fullName>
    </submittedName>
</protein>
<accession>A0AAN7VTI3</accession>
<gene>
    <name evidence="7" type="ORF">RI129_000860</name>
</gene>
<proteinExistence type="predicted"/>
<sequence>MAPQRYKKNYEKIIAATSTPNTTSNRLSASKNSKSISPISSDRQESVLESDSSSSSESSELTDHSFQPYSLSPRPRETDNNRRHYHKLRQAPDASIMATFFILGFVIVGVFSYCLANMSKDEQDCDFISMKEIQEKFPTQSQYTFDAIVSGVNEVKIFNKPSIFLFLYKSDARQTVDNLVQVLARYASNNLNEDCKANPIILTISSLNTVNSKTDYGDIIARYKPILEEKTVMIVKNLDKIPGALAQAFHSICDEYSPLVPKSVIIFTIEVKDTSNKYKSDYEHVEHILRESWSDLDDDTFYPLLTRITSMVLQVQR</sequence>
<evidence type="ECO:0000313" key="7">
    <source>
        <dbReference type="EMBL" id="KAK5649831.1"/>
    </source>
</evidence>
<evidence type="ECO:0000313" key="8">
    <source>
        <dbReference type="Proteomes" id="UP001329430"/>
    </source>
</evidence>
<keyword evidence="4 6" id="KW-0472">Membrane</keyword>
<feature type="region of interest" description="Disordered" evidence="5">
    <location>
        <begin position="1"/>
        <end position="80"/>
    </location>
</feature>
<keyword evidence="8" id="KW-1185">Reference proteome</keyword>
<dbReference type="GO" id="GO:0061024">
    <property type="term" value="P:membrane organization"/>
    <property type="evidence" value="ECO:0007669"/>
    <property type="project" value="TreeGrafter"/>
</dbReference>
<reference evidence="7 8" key="1">
    <citation type="journal article" date="2024" name="Insects">
        <title>An Improved Chromosome-Level Genome Assembly of the Firefly Pyrocoelia pectoralis.</title>
        <authorList>
            <person name="Fu X."/>
            <person name="Meyer-Rochow V.B."/>
            <person name="Ballantyne L."/>
            <person name="Zhu X."/>
        </authorList>
    </citation>
    <scope>NUCLEOTIDE SEQUENCE [LARGE SCALE GENOMIC DNA]</scope>
    <source>
        <strain evidence="7">XCY_ONT2</strain>
    </source>
</reference>
<keyword evidence="3 6" id="KW-1133">Transmembrane helix</keyword>
<evidence type="ECO:0000256" key="1">
    <source>
        <dbReference type="ARBA" id="ARBA00004370"/>
    </source>
</evidence>
<dbReference type="Gene3D" id="3.40.50.12190">
    <property type="match status" value="1"/>
</dbReference>
<dbReference type="InterPro" id="IPR038599">
    <property type="entry name" value="LAP1C-like_C_sf"/>
</dbReference>
<evidence type="ECO:0000256" key="2">
    <source>
        <dbReference type="ARBA" id="ARBA00022692"/>
    </source>
</evidence>
<dbReference type="PANTHER" id="PTHR18843:SF7">
    <property type="entry name" value="LAMINA-ASSOCIATED POLYPEPTIDE 1B ISOFORM 1-RELATED"/>
    <property type="match status" value="1"/>
</dbReference>
<evidence type="ECO:0000256" key="4">
    <source>
        <dbReference type="ARBA" id="ARBA00023136"/>
    </source>
</evidence>
<dbReference type="EMBL" id="JAVRBK010000001">
    <property type="protein sequence ID" value="KAK5649831.1"/>
    <property type="molecule type" value="Genomic_DNA"/>
</dbReference>
<comment type="subcellular location">
    <subcellularLocation>
        <location evidence="1">Membrane</location>
    </subcellularLocation>
</comment>
<evidence type="ECO:0000256" key="5">
    <source>
        <dbReference type="SAM" id="MobiDB-lite"/>
    </source>
</evidence>
<name>A0AAN7VTI3_9COLE</name>
<dbReference type="Proteomes" id="UP001329430">
    <property type="component" value="Chromosome 1"/>
</dbReference>
<comment type="caution">
    <text evidence="7">The sequence shown here is derived from an EMBL/GenBank/DDBJ whole genome shotgun (WGS) entry which is preliminary data.</text>
</comment>
<feature type="compositionally biased region" description="Polar residues" evidence="5">
    <location>
        <begin position="16"/>
        <end position="27"/>
    </location>
</feature>
<organism evidence="7 8">
    <name type="scientific">Pyrocoelia pectoralis</name>
    <dbReference type="NCBI Taxonomy" id="417401"/>
    <lineage>
        <taxon>Eukaryota</taxon>
        <taxon>Metazoa</taxon>
        <taxon>Ecdysozoa</taxon>
        <taxon>Arthropoda</taxon>
        <taxon>Hexapoda</taxon>
        <taxon>Insecta</taxon>
        <taxon>Pterygota</taxon>
        <taxon>Neoptera</taxon>
        <taxon>Endopterygota</taxon>
        <taxon>Coleoptera</taxon>
        <taxon>Polyphaga</taxon>
        <taxon>Elateriformia</taxon>
        <taxon>Elateroidea</taxon>
        <taxon>Lampyridae</taxon>
        <taxon>Lampyrinae</taxon>
        <taxon>Pyrocoelia</taxon>
    </lineage>
</organism>
<dbReference type="GO" id="GO:0001671">
    <property type="term" value="F:ATPase activator activity"/>
    <property type="evidence" value="ECO:0007669"/>
    <property type="project" value="InterPro"/>
</dbReference>
<dbReference type="AlphaFoldDB" id="A0AAN7VTI3"/>
<dbReference type="GO" id="GO:0016020">
    <property type="term" value="C:membrane"/>
    <property type="evidence" value="ECO:0007669"/>
    <property type="project" value="UniProtKB-SubCell"/>
</dbReference>
<feature type="transmembrane region" description="Helical" evidence="6">
    <location>
        <begin position="94"/>
        <end position="113"/>
    </location>
</feature>